<dbReference type="PROSITE" id="PS50157">
    <property type="entry name" value="ZINC_FINGER_C2H2_2"/>
    <property type="match status" value="10"/>
</dbReference>
<reference evidence="11" key="1">
    <citation type="submission" date="2025-08" db="UniProtKB">
        <authorList>
            <consortium name="RefSeq"/>
        </authorList>
    </citation>
    <scope>IDENTIFICATION</scope>
</reference>
<sequence length="494" mass="56573">MSKLQSFREFLNERLTASALEIFAAVEKTVAEYQEENDRLRRLLRITPKIKLCGIDSLQLSLAVSEEDVPFEQQWSTRLGQEEPEPIQIKEEQEELWTSQEKVKLQGMEVDIIEFICTPPCVKSECDQEDPLQSLTLLETQTVVNGESHCKPVDLKPFGNVTHINNQNKNSSHTTSKRTLCCHDCGKTFALKADLQRHLTLTKMRPRECRFCKKHYNSTCKLKAHVRLCHVEKPCPICGKTFKYKGVMSRHMMTHTGETREKPFSCGDCGKSFKRKQHLTNHVRIHTGEKPFSCGDCGKSFIQKGHLTEHIRTHTGEKPFSCSDCGKSFSYKGDLRRHMLTHTGEKPFSCSDCGKKSFNQKWLLNEHIRTHTGEKSFHCSDCGKSFSYKGDLRRHMLTHTGEKPFSCSDCGRCFNHKGHLRKLILTHTGVKPFSCGDCGKSFYQKGHLNEHIRTHTGEKQHVCSVCGKGFTQKAHLVRHVNNVHKERKQDENGK</sequence>
<proteinExistence type="inferred from homology"/>
<evidence type="ECO:0000256" key="1">
    <source>
        <dbReference type="ARBA" id="ARBA00004123"/>
    </source>
</evidence>
<dbReference type="SUPFAM" id="SSF57667">
    <property type="entry name" value="beta-beta-alpha zinc fingers"/>
    <property type="match status" value="6"/>
</dbReference>
<feature type="domain" description="C2H2-type" evidence="9">
    <location>
        <begin position="264"/>
        <end position="291"/>
    </location>
</feature>
<feature type="domain" description="C2H2-type" evidence="9">
    <location>
        <begin position="348"/>
        <end position="376"/>
    </location>
</feature>
<evidence type="ECO:0000313" key="10">
    <source>
        <dbReference type="Proteomes" id="UP001652741"/>
    </source>
</evidence>
<dbReference type="GO" id="GO:0005654">
    <property type="term" value="C:nucleoplasm"/>
    <property type="evidence" value="ECO:0007669"/>
    <property type="project" value="TreeGrafter"/>
</dbReference>
<dbReference type="RefSeq" id="XP_013986996.2">
    <property type="nucleotide sequence ID" value="XM_014131521.2"/>
</dbReference>
<keyword evidence="7" id="KW-0539">Nucleus</keyword>
<keyword evidence="4" id="KW-0677">Repeat</keyword>
<evidence type="ECO:0000256" key="3">
    <source>
        <dbReference type="ARBA" id="ARBA00022723"/>
    </source>
</evidence>
<dbReference type="KEGG" id="sasa:106564965"/>
<gene>
    <name evidence="11" type="primary">LOC106564965</name>
</gene>
<evidence type="ECO:0000256" key="8">
    <source>
        <dbReference type="PROSITE-ProRule" id="PRU00042"/>
    </source>
</evidence>
<evidence type="ECO:0000259" key="9">
    <source>
        <dbReference type="PROSITE" id="PS50157"/>
    </source>
</evidence>
<organism evidence="10 11">
    <name type="scientific">Salmo salar</name>
    <name type="common">Atlantic salmon</name>
    <dbReference type="NCBI Taxonomy" id="8030"/>
    <lineage>
        <taxon>Eukaryota</taxon>
        <taxon>Metazoa</taxon>
        <taxon>Chordata</taxon>
        <taxon>Craniata</taxon>
        <taxon>Vertebrata</taxon>
        <taxon>Euteleostomi</taxon>
        <taxon>Actinopterygii</taxon>
        <taxon>Neopterygii</taxon>
        <taxon>Teleostei</taxon>
        <taxon>Protacanthopterygii</taxon>
        <taxon>Salmoniformes</taxon>
        <taxon>Salmonidae</taxon>
        <taxon>Salmoninae</taxon>
        <taxon>Salmo</taxon>
    </lineage>
</organism>
<comment type="subcellular location">
    <subcellularLocation>
        <location evidence="1">Nucleus</location>
    </subcellularLocation>
</comment>
<dbReference type="PANTHER" id="PTHR24409">
    <property type="entry name" value="ZINC FINGER PROTEIN 142"/>
    <property type="match status" value="1"/>
</dbReference>
<dbReference type="GO" id="GO:0008270">
    <property type="term" value="F:zinc ion binding"/>
    <property type="evidence" value="ECO:0007669"/>
    <property type="project" value="UniProtKB-KW"/>
</dbReference>
<keyword evidence="10" id="KW-1185">Reference proteome</keyword>
<dbReference type="GO" id="GO:0001227">
    <property type="term" value="F:DNA-binding transcription repressor activity, RNA polymerase II-specific"/>
    <property type="evidence" value="ECO:0007669"/>
    <property type="project" value="TreeGrafter"/>
</dbReference>
<dbReference type="Proteomes" id="UP001652741">
    <property type="component" value="Chromosome ssa12"/>
</dbReference>
<feature type="domain" description="C2H2-type" evidence="9">
    <location>
        <begin position="320"/>
        <end position="347"/>
    </location>
</feature>
<feature type="domain" description="C2H2-type" evidence="9">
    <location>
        <begin position="433"/>
        <end position="460"/>
    </location>
</feature>
<evidence type="ECO:0000256" key="5">
    <source>
        <dbReference type="ARBA" id="ARBA00022771"/>
    </source>
</evidence>
<dbReference type="Pfam" id="PF00096">
    <property type="entry name" value="zf-C2H2"/>
    <property type="match status" value="9"/>
</dbReference>
<protein>
    <submittedName>
        <fullName evidence="11">Zinc finger protein OZF</fullName>
    </submittedName>
</protein>
<dbReference type="GO" id="GO:0000978">
    <property type="term" value="F:RNA polymerase II cis-regulatory region sequence-specific DNA binding"/>
    <property type="evidence" value="ECO:0007669"/>
    <property type="project" value="TreeGrafter"/>
</dbReference>
<dbReference type="GO" id="GO:0001817">
    <property type="term" value="P:regulation of cytokine production"/>
    <property type="evidence" value="ECO:0007669"/>
    <property type="project" value="TreeGrafter"/>
</dbReference>
<accession>A0A1S3L7P2</accession>
<evidence type="ECO:0000313" key="11">
    <source>
        <dbReference type="RefSeq" id="XP_013986996.2"/>
    </source>
</evidence>
<keyword evidence="3" id="KW-0479">Metal-binding</keyword>
<dbReference type="PANTHER" id="PTHR24409:SF331">
    <property type="entry name" value="ZINC FINGER PROTEIN 322A"/>
    <property type="match status" value="1"/>
</dbReference>
<evidence type="ECO:0000256" key="6">
    <source>
        <dbReference type="ARBA" id="ARBA00022833"/>
    </source>
</evidence>
<dbReference type="AlphaFoldDB" id="A0A1S3L7P2"/>
<feature type="domain" description="C2H2-type" evidence="9">
    <location>
        <begin position="377"/>
        <end position="404"/>
    </location>
</feature>
<feature type="domain" description="C2H2-type" evidence="9">
    <location>
        <begin position="405"/>
        <end position="432"/>
    </location>
</feature>
<dbReference type="STRING" id="8030.ENSSSAP00000097715"/>
<feature type="domain" description="C2H2-type" evidence="9">
    <location>
        <begin position="461"/>
        <end position="489"/>
    </location>
</feature>
<dbReference type="InterPro" id="IPR013087">
    <property type="entry name" value="Znf_C2H2_type"/>
</dbReference>
<feature type="domain" description="C2H2-type" evidence="9">
    <location>
        <begin position="180"/>
        <end position="208"/>
    </location>
</feature>
<feature type="domain" description="C2H2-type" evidence="9">
    <location>
        <begin position="233"/>
        <end position="260"/>
    </location>
</feature>
<dbReference type="GO" id="GO:0002682">
    <property type="term" value="P:regulation of immune system process"/>
    <property type="evidence" value="ECO:0007669"/>
    <property type="project" value="TreeGrafter"/>
</dbReference>
<dbReference type="PROSITE" id="PS00028">
    <property type="entry name" value="ZINC_FINGER_C2H2_1"/>
    <property type="match status" value="8"/>
</dbReference>
<dbReference type="GeneID" id="106564965"/>
<keyword evidence="5 8" id="KW-0863">Zinc-finger</keyword>
<keyword evidence="6" id="KW-0862">Zinc</keyword>
<comment type="similarity">
    <text evidence="2">Belongs to the krueppel C2H2-type zinc-finger protein family.</text>
</comment>
<name>A0A1S3L7P2_SALSA</name>
<feature type="domain" description="C2H2-type" evidence="9">
    <location>
        <begin position="292"/>
        <end position="319"/>
    </location>
</feature>
<dbReference type="Gene3D" id="3.30.160.60">
    <property type="entry name" value="Classic Zinc Finger"/>
    <property type="match status" value="10"/>
</dbReference>
<evidence type="ECO:0000256" key="7">
    <source>
        <dbReference type="ARBA" id="ARBA00023242"/>
    </source>
</evidence>
<evidence type="ECO:0000256" key="2">
    <source>
        <dbReference type="ARBA" id="ARBA00006991"/>
    </source>
</evidence>
<evidence type="ECO:0000256" key="4">
    <source>
        <dbReference type="ARBA" id="ARBA00022737"/>
    </source>
</evidence>
<dbReference type="SMART" id="SM00355">
    <property type="entry name" value="ZnF_C2H2"/>
    <property type="match status" value="11"/>
</dbReference>
<dbReference type="InterPro" id="IPR036236">
    <property type="entry name" value="Znf_C2H2_sf"/>
</dbReference>